<evidence type="ECO:0000256" key="2">
    <source>
        <dbReference type="SAM" id="MobiDB-lite"/>
    </source>
</evidence>
<proteinExistence type="predicted"/>
<accession>A0ABY7G0S4</accession>
<name>A0ABY7G0S4_MYAAR</name>
<evidence type="ECO:0000313" key="3">
    <source>
        <dbReference type="EMBL" id="WAR27089.1"/>
    </source>
</evidence>
<feature type="region of interest" description="Disordered" evidence="2">
    <location>
        <begin position="22"/>
        <end position="45"/>
    </location>
</feature>
<dbReference type="EMBL" id="CP111025">
    <property type="protein sequence ID" value="WAR27089.1"/>
    <property type="molecule type" value="Genomic_DNA"/>
</dbReference>
<keyword evidence="4" id="KW-1185">Reference proteome</keyword>
<feature type="coiled-coil region" evidence="1">
    <location>
        <begin position="126"/>
        <end position="153"/>
    </location>
</feature>
<sequence length="320" mass="36660">METNRLKIQFVKVATEIAELRHQRGQAQHRQTWGKGDEVQNEADHGHPGKWGWAVVISPGLVQTASDIGKLSNDIQEIMKSVDEESLTNINEFRKFRTEINQYLDKKENELLIEIDQMKRTSTTLLNELKAKCTNIKSSIEKLRTELQTQNDNSNQLLIVGKRAMKELAGFQAALEEVSRRSEVLRYKFHRDPATEQLIASENAIGRLEEVESTSALGQLQRQQQTEQEQRQQVTTQLHQKQIKAVPQKGQSTAAVGQQELQQQKEQQPRQRETMKQQQQHMQGVSPKGLCTTTYKFDIALCSTVRFQKPFDVAQANQSR</sequence>
<feature type="compositionally biased region" description="Basic and acidic residues" evidence="2">
    <location>
        <begin position="35"/>
        <end position="45"/>
    </location>
</feature>
<evidence type="ECO:0000313" key="4">
    <source>
        <dbReference type="Proteomes" id="UP001164746"/>
    </source>
</evidence>
<evidence type="ECO:0000256" key="1">
    <source>
        <dbReference type="SAM" id="Coils"/>
    </source>
</evidence>
<dbReference type="Proteomes" id="UP001164746">
    <property type="component" value="Chromosome 14"/>
</dbReference>
<feature type="region of interest" description="Disordered" evidence="2">
    <location>
        <begin position="247"/>
        <end position="289"/>
    </location>
</feature>
<gene>
    <name evidence="3" type="ORF">MAR_012793</name>
</gene>
<organism evidence="3 4">
    <name type="scientific">Mya arenaria</name>
    <name type="common">Soft-shell clam</name>
    <dbReference type="NCBI Taxonomy" id="6604"/>
    <lineage>
        <taxon>Eukaryota</taxon>
        <taxon>Metazoa</taxon>
        <taxon>Spiralia</taxon>
        <taxon>Lophotrochozoa</taxon>
        <taxon>Mollusca</taxon>
        <taxon>Bivalvia</taxon>
        <taxon>Autobranchia</taxon>
        <taxon>Heteroconchia</taxon>
        <taxon>Euheterodonta</taxon>
        <taxon>Imparidentia</taxon>
        <taxon>Neoheterodontei</taxon>
        <taxon>Myida</taxon>
        <taxon>Myoidea</taxon>
        <taxon>Myidae</taxon>
        <taxon>Mya</taxon>
    </lineage>
</organism>
<protein>
    <submittedName>
        <fullName evidence="3">Uncharacterized protein</fullName>
    </submittedName>
</protein>
<reference evidence="3" key="1">
    <citation type="submission" date="2022-11" db="EMBL/GenBank/DDBJ databases">
        <title>Centuries of genome instability and evolution in soft-shell clam transmissible cancer (bioRxiv).</title>
        <authorList>
            <person name="Hart S.F.M."/>
            <person name="Yonemitsu M.A."/>
            <person name="Giersch R.M."/>
            <person name="Beal B.F."/>
            <person name="Arriagada G."/>
            <person name="Davis B.W."/>
            <person name="Ostrander E.A."/>
            <person name="Goff S.P."/>
            <person name="Metzger M.J."/>
        </authorList>
    </citation>
    <scope>NUCLEOTIDE SEQUENCE</scope>
    <source>
        <strain evidence="3">MELC-2E11</strain>
        <tissue evidence="3">Siphon/mantle</tissue>
    </source>
</reference>
<keyword evidence="1" id="KW-0175">Coiled coil</keyword>